<dbReference type="Proteomes" id="UP000326179">
    <property type="component" value="Chromosome"/>
</dbReference>
<dbReference type="EMBL" id="CP045643">
    <property type="protein sequence ID" value="QFZ79003.1"/>
    <property type="molecule type" value="Genomic_DNA"/>
</dbReference>
<sequence length="165" mass="16425">MLGSAGVVLLGAFCLTGCTGEGNPVTTASQAASAAASLASVASDVLGSGTSGTGNSLASATAEAGRRFDEFRDGLNAKSEVRTGGQVRTGSDGRSTVEITAFNPTSTTRTYIVQVDFRDEGGKVLDTVAVMVKDVPAGGSTDATARSTRTLSGAVSGDVARAVRT</sequence>
<protein>
    <submittedName>
        <fullName evidence="1">Uncharacterized protein</fullName>
    </submittedName>
</protein>
<evidence type="ECO:0000313" key="2">
    <source>
        <dbReference type="Proteomes" id="UP000326179"/>
    </source>
</evidence>
<proteinExistence type="predicted"/>
<gene>
    <name evidence="1" type="ORF">GFH48_28940</name>
</gene>
<accession>A0A5Q0LPA6</accession>
<reference evidence="1 2" key="1">
    <citation type="submission" date="2019-10" db="EMBL/GenBank/DDBJ databases">
        <title>A novel species.</title>
        <authorList>
            <person name="Gao J."/>
        </authorList>
    </citation>
    <scope>NUCLEOTIDE SEQUENCE [LARGE SCALE GENOMIC DNA]</scope>
    <source>
        <strain evidence="1 2">QMT-28</strain>
    </source>
</reference>
<name>A0A5Q0LPA6_9ACTN</name>
<organism evidence="1 2">
    <name type="scientific">Streptomyces fagopyri</name>
    <dbReference type="NCBI Taxonomy" id="2662397"/>
    <lineage>
        <taxon>Bacteria</taxon>
        <taxon>Bacillati</taxon>
        <taxon>Actinomycetota</taxon>
        <taxon>Actinomycetes</taxon>
        <taxon>Kitasatosporales</taxon>
        <taxon>Streptomycetaceae</taxon>
        <taxon>Streptomyces</taxon>
    </lineage>
</organism>
<dbReference type="AlphaFoldDB" id="A0A5Q0LPA6"/>
<dbReference type="KEGG" id="sfy:GFH48_28940"/>
<evidence type="ECO:0000313" key="1">
    <source>
        <dbReference type="EMBL" id="QFZ79003.1"/>
    </source>
</evidence>
<keyword evidence="2" id="KW-1185">Reference proteome</keyword>